<dbReference type="Proteomes" id="UP000886780">
    <property type="component" value="Unassembled WGS sequence"/>
</dbReference>
<feature type="compositionally biased region" description="Gly residues" evidence="1">
    <location>
        <begin position="177"/>
        <end position="186"/>
    </location>
</feature>
<dbReference type="EMBL" id="DXEU01000129">
    <property type="protein sequence ID" value="HIX52596.1"/>
    <property type="molecule type" value="Genomic_DNA"/>
</dbReference>
<dbReference type="AlphaFoldDB" id="A0A9D1W4I9"/>
<reference evidence="3" key="1">
    <citation type="journal article" date="2021" name="PeerJ">
        <title>Extensive microbial diversity within the chicken gut microbiome revealed by metagenomics and culture.</title>
        <authorList>
            <person name="Gilroy R."/>
            <person name="Ravi A."/>
            <person name="Getino M."/>
            <person name="Pursley I."/>
            <person name="Horton D.L."/>
            <person name="Alikhan N.F."/>
            <person name="Baker D."/>
            <person name="Gharbi K."/>
            <person name="Hall N."/>
            <person name="Watson M."/>
            <person name="Adriaenssens E.M."/>
            <person name="Foster-Nyarko E."/>
            <person name="Jarju S."/>
            <person name="Secka A."/>
            <person name="Antonio M."/>
            <person name="Oren A."/>
            <person name="Chaudhuri R.R."/>
            <person name="La Ragione R."/>
            <person name="Hildebrand F."/>
            <person name="Pallen M.J."/>
        </authorList>
    </citation>
    <scope>NUCLEOTIDE SEQUENCE</scope>
    <source>
        <strain evidence="3">ChiGjej4B4-12881</strain>
    </source>
</reference>
<gene>
    <name evidence="3" type="ORF">IAA28_07310</name>
</gene>
<comment type="caution">
    <text evidence="3">The sequence shown here is derived from an EMBL/GenBank/DDBJ whole genome shotgun (WGS) entry which is preliminary data.</text>
</comment>
<keyword evidence="2" id="KW-0812">Transmembrane</keyword>
<evidence type="ECO:0000313" key="4">
    <source>
        <dbReference type="Proteomes" id="UP000886780"/>
    </source>
</evidence>
<accession>A0A9D1W4I9</accession>
<keyword evidence="2" id="KW-1133">Transmembrane helix</keyword>
<name>A0A9D1W4I9_9FIRM</name>
<evidence type="ECO:0000313" key="3">
    <source>
        <dbReference type="EMBL" id="HIX52596.1"/>
    </source>
</evidence>
<reference evidence="3" key="2">
    <citation type="submission" date="2021-04" db="EMBL/GenBank/DDBJ databases">
        <authorList>
            <person name="Gilroy R."/>
        </authorList>
    </citation>
    <scope>NUCLEOTIDE SEQUENCE</scope>
    <source>
        <strain evidence="3">ChiGjej4B4-12881</strain>
    </source>
</reference>
<organism evidence="3 4">
    <name type="scientific">Candidatus Lachnoclostridium stercoripullorum</name>
    <dbReference type="NCBI Taxonomy" id="2838635"/>
    <lineage>
        <taxon>Bacteria</taxon>
        <taxon>Bacillati</taxon>
        <taxon>Bacillota</taxon>
        <taxon>Clostridia</taxon>
        <taxon>Lachnospirales</taxon>
        <taxon>Lachnospiraceae</taxon>
    </lineage>
</organism>
<proteinExistence type="predicted"/>
<evidence type="ECO:0000256" key="1">
    <source>
        <dbReference type="SAM" id="MobiDB-lite"/>
    </source>
</evidence>
<feature type="transmembrane region" description="Helical" evidence="2">
    <location>
        <begin position="26"/>
        <end position="47"/>
    </location>
</feature>
<keyword evidence="2" id="KW-0472">Membrane</keyword>
<feature type="region of interest" description="Disordered" evidence="1">
    <location>
        <begin position="166"/>
        <end position="192"/>
    </location>
</feature>
<protein>
    <submittedName>
        <fullName evidence="3">Uncharacterized protein</fullName>
    </submittedName>
</protein>
<evidence type="ECO:0000256" key="2">
    <source>
        <dbReference type="SAM" id="Phobius"/>
    </source>
</evidence>
<sequence>MDQKNLLSHTFELIRKQRFHQRWRQVVTCLAAVVVFLTTYMLILPAITMEHGSMEVTATASEMFLGETNYTEILAKADDGRAETVFALTADGENAGLDGKRIKFSDGGTAKIPTRDGEKVELHREYQEDGHGVGVGGDSYRFRMAEGIRPGAERRSEAGRLARAVLGQRADPESSRGPGGRPGGCPGTLLDR</sequence>